<evidence type="ECO:0000313" key="2">
    <source>
        <dbReference type="EMBL" id="CAI5705455.1"/>
    </source>
</evidence>
<feature type="region of interest" description="Disordered" evidence="1">
    <location>
        <begin position="229"/>
        <end position="248"/>
    </location>
</feature>
<evidence type="ECO:0000313" key="3">
    <source>
        <dbReference type="Proteomes" id="UP001159659"/>
    </source>
</evidence>
<name>A0AAV0SPX2_9STRA</name>
<organism evidence="2 3">
    <name type="scientific">Peronospora farinosa</name>
    <dbReference type="NCBI Taxonomy" id="134698"/>
    <lineage>
        <taxon>Eukaryota</taxon>
        <taxon>Sar</taxon>
        <taxon>Stramenopiles</taxon>
        <taxon>Oomycota</taxon>
        <taxon>Peronosporomycetes</taxon>
        <taxon>Peronosporales</taxon>
        <taxon>Peronosporaceae</taxon>
        <taxon>Peronospora</taxon>
    </lineage>
</organism>
<sequence length="499" mass="56837">MGRDDTNVHAGIISEKAAIGILSDSAKLRSRLRLCRASANAEDYLTMETYEWTPELLAYLDQWRQYRDKQRIENLGFDRRERKHEFLPQFSGKDLPKHHIRRIPRKDVLTEIGYHLACVHDVWRKSKLGTSRFKSMKIEDIGVLEKKIKSSFGMVVDLVYKMMLARWMDRRKRPAKWWASLQLRETNYFDREHESPVDLPESFSGDYAESLQENDTQYSFPDRAELNEKKLHDATNSESVKHKKSQRSRMQFSAVGGFRRPSTVTLVNHASTSKKEATKLIPSPDLVMAKPLVFATPIRSHDVYAWTDKDVRAFTRNTKRIADVRAAMVGLRDRFDWLTTSREVTSVTGTETKSALGESACDAWRAAFIATHLCTLTKKAASFAEEAAISEAASALTLKRSLYAAEGKTAAIEEDNEDLSTLRVSSDEAHVQELQENVRHAHDRVAELLSMYDGQQSTEWRDVIISTSLATAQLLRTISENEVVHGMLAYSNRSKASTS</sequence>
<comment type="caution">
    <text evidence="2">The sequence shown here is derived from an EMBL/GenBank/DDBJ whole genome shotgun (WGS) entry which is preliminary data.</text>
</comment>
<gene>
    <name evidence="2" type="ORF">PFR002_LOCUS601</name>
</gene>
<evidence type="ECO:0000256" key="1">
    <source>
        <dbReference type="SAM" id="MobiDB-lite"/>
    </source>
</evidence>
<dbReference type="Proteomes" id="UP001159659">
    <property type="component" value="Unassembled WGS sequence"/>
</dbReference>
<dbReference type="EMBL" id="CANTFK010000054">
    <property type="protein sequence ID" value="CAI5705455.1"/>
    <property type="molecule type" value="Genomic_DNA"/>
</dbReference>
<protein>
    <submittedName>
        <fullName evidence="2">Uncharacterized protein</fullName>
    </submittedName>
</protein>
<proteinExistence type="predicted"/>
<accession>A0AAV0SPX2</accession>
<reference evidence="2" key="1">
    <citation type="submission" date="2022-12" db="EMBL/GenBank/DDBJ databases">
        <authorList>
            <person name="Webb A."/>
        </authorList>
    </citation>
    <scope>NUCLEOTIDE SEQUENCE</scope>
    <source>
        <strain evidence="2">Pf2</strain>
    </source>
</reference>
<dbReference type="AlphaFoldDB" id="A0AAV0SPX2"/>